<gene>
    <name evidence="2" type="ORF">SACC_14090</name>
</gene>
<dbReference type="RefSeq" id="WP_229572267.1">
    <property type="nucleotide sequence ID" value="NZ_AP025226.1"/>
</dbReference>
<reference evidence="2 3" key="1">
    <citation type="journal article" date="2022" name="Microbiol. Resour. Announc.">
        <title>Complete Genome Sequence of the Hyperthermophilic and Acidophilic Archaeon Saccharolobus caldissimus Strain HS-3T.</title>
        <authorList>
            <person name="Sakai H.D."/>
            <person name="Kurosawa N."/>
        </authorList>
    </citation>
    <scope>NUCLEOTIDE SEQUENCE [LARGE SCALE GENOMIC DNA]</scope>
    <source>
        <strain evidence="2 3">JCM32116</strain>
    </source>
</reference>
<dbReference type="PANTHER" id="PTHR43798">
    <property type="entry name" value="MONOACYLGLYCEROL LIPASE"/>
    <property type="match status" value="1"/>
</dbReference>
<dbReference type="KEGG" id="scas:SACC_14090"/>
<evidence type="ECO:0000313" key="3">
    <source>
        <dbReference type="Proteomes" id="UP001319921"/>
    </source>
</evidence>
<dbReference type="SUPFAM" id="SSF53474">
    <property type="entry name" value="alpha/beta-Hydrolases"/>
    <property type="match status" value="1"/>
</dbReference>
<feature type="domain" description="AB hydrolase-1" evidence="1">
    <location>
        <begin position="34"/>
        <end position="260"/>
    </location>
</feature>
<evidence type="ECO:0000313" key="2">
    <source>
        <dbReference type="EMBL" id="BDB98392.1"/>
    </source>
</evidence>
<dbReference type="Pfam" id="PF12697">
    <property type="entry name" value="Abhydrolase_6"/>
    <property type="match status" value="1"/>
</dbReference>
<accession>A0AAQ4CRG1</accession>
<evidence type="ECO:0000259" key="1">
    <source>
        <dbReference type="Pfam" id="PF12697"/>
    </source>
</evidence>
<sequence length="272" mass="31197">MKLEEIYGKYVYIKKYNLYAYYEIAGKFLSSSAVIFIHSAGADSRQWHDTILKLPDNHTYIVLDMIGHGKTFPLNWKAIYEKETYAEYLKEFINELGLTRYVLVGDAVGARICLLYAVKYKPKELFGIIAFEPMDYIPGDWFGPLGTLEKELKDSQAIAKWFISLCSDKTPHEKKSKVAWFPLSNSYNITIGDLYSASVDLRNNLKEISCPVLLVRGKDDPLVSSQDMERIRKEIPNSSIVEIENTGHFPQVENPEVTAKIIEDFLNKINFN</sequence>
<name>A0AAQ4CRG1_9CREN</name>
<dbReference type="InterPro" id="IPR050266">
    <property type="entry name" value="AB_hydrolase_sf"/>
</dbReference>
<organism evidence="2 3">
    <name type="scientific">Saccharolobus caldissimus</name>
    <dbReference type="NCBI Taxonomy" id="1702097"/>
    <lineage>
        <taxon>Archaea</taxon>
        <taxon>Thermoproteota</taxon>
        <taxon>Thermoprotei</taxon>
        <taxon>Sulfolobales</taxon>
        <taxon>Sulfolobaceae</taxon>
        <taxon>Saccharolobus</taxon>
    </lineage>
</organism>
<dbReference type="Gene3D" id="3.40.50.1820">
    <property type="entry name" value="alpha/beta hydrolase"/>
    <property type="match status" value="1"/>
</dbReference>
<dbReference type="GeneID" id="68866136"/>
<dbReference type="InterPro" id="IPR000073">
    <property type="entry name" value="AB_hydrolase_1"/>
</dbReference>
<dbReference type="AlphaFoldDB" id="A0AAQ4CRG1"/>
<proteinExistence type="predicted"/>
<dbReference type="Proteomes" id="UP001319921">
    <property type="component" value="Chromosome"/>
</dbReference>
<keyword evidence="3" id="KW-1185">Reference proteome</keyword>
<dbReference type="InterPro" id="IPR029058">
    <property type="entry name" value="AB_hydrolase_fold"/>
</dbReference>
<dbReference type="EMBL" id="AP025226">
    <property type="protein sequence ID" value="BDB98392.1"/>
    <property type="molecule type" value="Genomic_DNA"/>
</dbReference>
<protein>
    <submittedName>
        <fullName evidence="2">Carboxylesterase</fullName>
    </submittedName>
</protein>